<feature type="region of interest" description="Disordered" evidence="1">
    <location>
        <begin position="304"/>
        <end position="394"/>
    </location>
</feature>
<proteinExistence type="predicted"/>
<feature type="compositionally biased region" description="Low complexity" evidence="1">
    <location>
        <begin position="112"/>
        <end position="124"/>
    </location>
</feature>
<reference evidence="2" key="2">
    <citation type="submission" date="2018-02" db="EMBL/GenBank/DDBJ databases">
        <authorList>
            <person name="Cohen D.B."/>
            <person name="Kent A.D."/>
        </authorList>
    </citation>
    <scope>NUCLEOTIDE SEQUENCE</scope>
    <source>
        <strain evidence="2">1602</strain>
    </source>
</reference>
<evidence type="ECO:0008006" key="4">
    <source>
        <dbReference type="Google" id="ProtNLM"/>
    </source>
</evidence>
<reference evidence="2 3" key="1">
    <citation type="journal article" date="2018" name="Plant J.">
        <title>Genome sequences of Chlorella sorokiniana UTEX 1602 and Micractinium conductrix SAG 241.80: implications to maltose excretion by a green alga.</title>
        <authorList>
            <person name="Arriola M.B."/>
            <person name="Velmurugan N."/>
            <person name="Zhang Y."/>
            <person name="Plunkett M.H."/>
            <person name="Hondzo H."/>
            <person name="Barney B.M."/>
        </authorList>
    </citation>
    <scope>NUCLEOTIDE SEQUENCE [LARGE SCALE GENOMIC DNA]</scope>
    <source>
        <strain evidence="2">1602</strain>
        <strain evidence="3">UTEX 1602</strain>
    </source>
</reference>
<dbReference type="InterPro" id="IPR013088">
    <property type="entry name" value="Znf_NHR/GATA"/>
</dbReference>
<feature type="compositionally biased region" description="Low complexity" evidence="1">
    <location>
        <begin position="426"/>
        <end position="475"/>
    </location>
</feature>
<accession>A0A2P6TDV3</accession>
<name>A0A2P6TDV3_CHLSO</name>
<dbReference type="EMBL" id="LHPG02000021">
    <property type="protein sequence ID" value="PRW20817.1"/>
    <property type="molecule type" value="Genomic_DNA"/>
</dbReference>
<evidence type="ECO:0000313" key="3">
    <source>
        <dbReference type="Proteomes" id="UP000239899"/>
    </source>
</evidence>
<evidence type="ECO:0000256" key="1">
    <source>
        <dbReference type="SAM" id="MobiDB-lite"/>
    </source>
</evidence>
<comment type="caution">
    <text evidence="2">The sequence shown here is derived from an EMBL/GenBank/DDBJ whole genome shotgun (WGS) entry which is preliminary data.</text>
</comment>
<dbReference type="GO" id="GO:0008270">
    <property type="term" value="F:zinc ion binding"/>
    <property type="evidence" value="ECO:0007669"/>
    <property type="project" value="InterPro"/>
</dbReference>
<feature type="compositionally biased region" description="Polar residues" evidence="1">
    <location>
        <begin position="314"/>
        <end position="330"/>
    </location>
</feature>
<gene>
    <name evidence="2" type="ORF">C2E21_8578</name>
</gene>
<feature type="compositionally biased region" description="Low complexity" evidence="1">
    <location>
        <begin position="331"/>
        <end position="357"/>
    </location>
</feature>
<protein>
    <recommendedName>
        <fullName evidence="4">GATA-type domain-containing protein</fullName>
    </recommendedName>
</protein>
<keyword evidence="3" id="KW-1185">Reference proteome</keyword>
<dbReference type="EMBL" id="LHPG02000021">
    <property type="protein sequence ID" value="PRW20818.1"/>
    <property type="molecule type" value="Genomic_DNA"/>
</dbReference>
<feature type="region of interest" description="Disordered" evidence="1">
    <location>
        <begin position="78"/>
        <end position="126"/>
    </location>
</feature>
<feature type="region of interest" description="Disordered" evidence="1">
    <location>
        <begin position="418"/>
        <end position="483"/>
    </location>
</feature>
<dbReference type="OrthoDB" id="520139at2759"/>
<dbReference type="Proteomes" id="UP000239899">
    <property type="component" value="Unassembled WGS sequence"/>
</dbReference>
<dbReference type="AlphaFoldDB" id="A0A2P6TDV3"/>
<sequence>MRRTIKKASSKPTGPCTLCGVKTASSWRRIPSTVPEAAGQSSCNACYVFVLKRHKDDEESVPLALEVCRASKRSRAAMLQAEDGDDADDEEEETEDEMGMGGLNLDSGSPGSSAATPTQAAAQQLASELSGELQALQQACWHVSHDPQAAHLAHGYAGQLPGPHPERLGALPAVWLLLPAGDRPPQPAGALLLSVQLPPRSLAADAQRVLLDTGAGLQTAMRVVVYCRYTGQVLQRRDWVQRDESCLYTHPRHQVPAWDSSEGWKLLFPETASDTAQARLFTGLVSQYGASVAAAAPPTFLVGGGGINHHGEGSSTSTAEPSSPQGQQAHQPWQTPMQQLQQQSPPPALQQQQQRQQAVWRHTLPLSEEHSSRGHMPPIADGPVPHGGQWGQQSLPAHWTAPQLHTPAAASFRQMLDSLDQPPQPHLQDMQQQQPQVQQPRLQDMQPQRQLQQPQPQQPQQQQPAQPQWQRPQQQALVPGSLAGGSGIFRTGSLEPLLVCPDVNRTGAFGDTRLAADLLTSTPMELLDEELLHWIVNLGSGTAPGGSLPFTP</sequence>
<dbReference type="Gene3D" id="3.30.50.10">
    <property type="entry name" value="Erythroid Transcription Factor GATA-1, subunit A"/>
    <property type="match status" value="1"/>
</dbReference>
<evidence type="ECO:0000313" key="2">
    <source>
        <dbReference type="EMBL" id="PRW20818.1"/>
    </source>
</evidence>
<dbReference type="GO" id="GO:0006355">
    <property type="term" value="P:regulation of DNA-templated transcription"/>
    <property type="evidence" value="ECO:0007669"/>
    <property type="project" value="InterPro"/>
</dbReference>
<feature type="compositionally biased region" description="Acidic residues" evidence="1">
    <location>
        <begin position="82"/>
        <end position="98"/>
    </location>
</feature>
<organism evidence="2 3">
    <name type="scientific">Chlorella sorokiniana</name>
    <name type="common">Freshwater green alga</name>
    <dbReference type="NCBI Taxonomy" id="3076"/>
    <lineage>
        <taxon>Eukaryota</taxon>
        <taxon>Viridiplantae</taxon>
        <taxon>Chlorophyta</taxon>
        <taxon>core chlorophytes</taxon>
        <taxon>Trebouxiophyceae</taxon>
        <taxon>Chlorellales</taxon>
        <taxon>Chlorellaceae</taxon>
        <taxon>Chlorella clade</taxon>
        <taxon>Chlorella</taxon>
    </lineage>
</organism>